<reference evidence="2 3" key="1">
    <citation type="submission" date="2023-01" db="EMBL/GenBank/DDBJ databases">
        <title>Analysis of 21 Apiospora genomes using comparative genomics revels a genus with tremendous synthesis potential of carbohydrate active enzymes and secondary metabolites.</title>
        <authorList>
            <person name="Sorensen T."/>
        </authorList>
    </citation>
    <scope>NUCLEOTIDE SEQUENCE [LARGE SCALE GENOMIC DNA]</scope>
    <source>
        <strain evidence="2 3">CBS 33761</strain>
    </source>
</reference>
<dbReference type="InterPro" id="IPR000210">
    <property type="entry name" value="BTB/POZ_dom"/>
</dbReference>
<accession>A0ABR1S142</accession>
<sequence>MFPSLDDTNQWRLDPQAGPRSDLGLFRTANYSDAKIECDGHTWDLHKSVMCPRSTLIHDVFHGIANDANDAMLSSVRGRSSHLRDDGVMVIDGFSKDEVELALVYLYGNIYPAALKQDATVWECYRVFEVAEYLDIGGLQAVAVRALAKSLERLEESLCEALTFKALQHKRGGPGGDLDGDISEELREALPEQAIAELRKIHQTAFQEQEFESLQQPMRDFIEATIFVFFGPGDTLDAVESVLAEDSALWFDLVEAMTQGQSASQAADAVGLSQGLRRQSSPATSATME</sequence>
<dbReference type="SUPFAM" id="SSF54695">
    <property type="entry name" value="POZ domain"/>
    <property type="match status" value="1"/>
</dbReference>
<comment type="caution">
    <text evidence="2">The sequence shown here is derived from an EMBL/GenBank/DDBJ whole genome shotgun (WGS) entry which is preliminary data.</text>
</comment>
<feature type="domain" description="BTB" evidence="1">
    <location>
        <begin position="32"/>
        <end position="107"/>
    </location>
</feature>
<gene>
    <name evidence="2" type="ORF">PG993_011914</name>
</gene>
<keyword evidence="3" id="KW-1185">Reference proteome</keyword>
<dbReference type="PROSITE" id="PS50097">
    <property type="entry name" value="BTB"/>
    <property type="match status" value="1"/>
</dbReference>
<dbReference type="CDD" id="cd18186">
    <property type="entry name" value="BTB_POZ_ZBTB_KLHL-like"/>
    <property type="match status" value="1"/>
</dbReference>
<evidence type="ECO:0000259" key="1">
    <source>
        <dbReference type="PROSITE" id="PS50097"/>
    </source>
</evidence>
<dbReference type="Gene3D" id="3.30.710.10">
    <property type="entry name" value="Potassium Channel Kv1.1, Chain A"/>
    <property type="match status" value="1"/>
</dbReference>
<dbReference type="InterPro" id="IPR011333">
    <property type="entry name" value="SKP1/BTB/POZ_sf"/>
</dbReference>
<dbReference type="Proteomes" id="UP001444661">
    <property type="component" value="Unassembled WGS sequence"/>
</dbReference>
<proteinExistence type="predicted"/>
<name>A0ABR1S142_9PEZI</name>
<dbReference type="EMBL" id="JAQQWK010000011">
    <property type="protein sequence ID" value="KAK8023848.1"/>
    <property type="molecule type" value="Genomic_DNA"/>
</dbReference>
<evidence type="ECO:0000313" key="3">
    <source>
        <dbReference type="Proteomes" id="UP001444661"/>
    </source>
</evidence>
<organism evidence="2 3">
    <name type="scientific">Apiospora rasikravindrae</name>
    <dbReference type="NCBI Taxonomy" id="990691"/>
    <lineage>
        <taxon>Eukaryota</taxon>
        <taxon>Fungi</taxon>
        <taxon>Dikarya</taxon>
        <taxon>Ascomycota</taxon>
        <taxon>Pezizomycotina</taxon>
        <taxon>Sordariomycetes</taxon>
        <taxon>Xylariomycetidae</taxon>
        <taxon>Amphisphaeriales</taxon>
        <taxon>Apiosporaceae</taxon>
        <taxon>Apiospora</taxon>
    </lineage>
</organism>
<evidence type="ECO:0000313" key="2">
    <source>
        <dbReference type="EMBL" id="KAK8023848.1"/>
    </source>
</evidence>
<protein>
    <recommendedName>
        <fullName evidence="1">BTB domain-containing protein</fullName>
    </recommendedName>
</protein>